<evidence type="ECO:0000313" key="3">
    <source>
        <dbReference type="Proteomes" id="UP000620147"/>
    </source>
</evidence>
<reference evidence="2 3" key="1">
    <citation type="submission" date="2020-06" db="EMBL/GenBank/DDBJ databases">
        <title>Characterization of fructooligosaccharide metabolism and fructooligosaccharide-degrading enzymes in human commensal butyrate producers.</title>
        <authorList>
            <person name="Tanno H."/>
            <person name="Fujii T."/>
            <person name="Hirano K."/>
            <person name="Maeno S."/>
            <person name="Tonozuka T."/>
            <person name="Sakamoto M."/>
            <person name="Ohkuma M."/>
            <person name="Tochio T."/>
            <person name="Endo A."/>
        </authorList>
    </citation>
    <scope>NUCLEOTIDE SEQUENCE [LARGE SCALE GENOMIC DNA]</scope>
    <source>
        <strain evidence="2 3">JCM 31056</strain>
    </source>
</reference>
<keyword evidence="1" id="KW-0472">Membrane</keyword>
<accession>A0ABQ1E1M6</accession>
<dbReference type="RefSeq" id="WP_243184036.1">
    <property type="nucleotide sequence ID" value="NZ_BLYJ01000028.1"/>
</dbReference>
<feature type="transmembrane region" description="Helical" evidence="1">
    <location>
        <begin position="65"/>
        <end position="89"/>
    </location>
</feature>
<evidence type="ECO:0008006" key="4">
    <source>
        <dbReference type="Google" id="ProtNLM"/>
    </source>
</evidence>
<dbReference type="Pfam" id="PF06541">
    <property type="entry name" value="ABC_trans_CmpB"/>
    <property type="match status" value="1"/>
</dbReference>
<evidence type="ECO:0000256" key="1">
    <source>
        <dbReference type="SAM" id="Phobius"/>
    </source>
</evidence>
<dbReference type="InterPro" id="IPR010540">
    <property type="entry name" value="CmpB_TMEM229"/>
</dbReference>
<gene>
    <name evidence="2" type="ORF">BUFA31_20400</name>
</gene>
<keyword evidence="1" id="KW-0812">Transmembrane</keyword>
<keyword evidence="3" id="KW-1185">Reference proteome</keyword>
<feature type="transmembrane region" description="Helical" evidence="1">
    <location>
        <begin position="12"/>
        <end position="30"/>
    </location>
</feature>
<evidence type="ECO:0000313" key="2">
    <source>
        <dbReference type="EMBL" id="GFO88876.1"/>
    </source>
</evidence>
<feature type="transmembrane region" description="Helical" evidence="1">
    <location>
        <begin position="101"/>
        <end position="123"/>
    </location>
</feature>
<comment type="caution">
    <text evidence="2">The sequence shown here is derived from an EMBL/GenBank/DDBJ whole genome shotgun (WGS) entry which is preliminary data.</text>
</comment>
<dbReference type="EMBL" id="BLYJ01000028">
    <property type="protein sequence ID" value="GFO88876.1"/>
    <property type="molecule type" value="Genomic_DNA"/>
</dbReference>
<feature type="transmembrane region" description="Helical" evidence="1">
    <location>
        <begin position="36"/>
        <end position="53"/>
    </location>
</feature>
<protein>
    <recommendedName>
        <fullName evidence="4">ABC transporter permease</fullName>
    </recommendedName>
</protein>
<keyword evidence="1" id="KW-1133">Transmembrane helix</keyword>
<dbReference type="Proteomes" id="UP000620147">
    <property type="component" value="Unassembled WGS sequence"/>
</dbReference>
<name>A0ABQ1E1M6_9FIRM</name>
<organism evidence="2 3">
    <name type="scientific">Butyricicoccus faecihominis</name>
    <dbReference type="NCBI Taxonomy" id="1712515"/>
    <lineage>
        <taxon>Bacteria</taxon>
        <taxon>Bacillati</taxon>
        <taxon>Bacillota</taxon>
        <taxon>Clostridia</taxon>
        <taxon>Eubacteriales</taxon>
        <taxon>Butyricicoccaceae</taxon>
        <taxon>Butyricicoccus</taxon>
    </lineage>
</organism>
<sequence>MRGITPKSMLEHLLFAVIGGVLYMLIEIAWRGYTHWSMGVLGGVCFVAVGLLNEIQQRPPIILQMAQGAVICTVMELLAGMVLNVWLSLDIWDYSGVPGNIMGQVCPQFALAWAALSAVAVWVEDQLHKIFD</sequence>
<proteinExistence type="predicted"/>